<keyword evidence="2" id="KW-0808">Transferase</keyword>
<evidence type="ECO:0000313" key="4">
    <source>
        <dbReference type="EMBL" id="KAJ8453570.1"/>
    </source>
</evidence>
<dbReference type="GO" id="GO:0032259">
    <property type="term" value="P:methylation"/>
    <property type="evidence" value="ECO:0007669"/>
    <property type="project" value="UniProtKB-KW"/>
</dbReference>
<evidence type="ECO:0000313" key="5">
    <source>
        <dbReference type="Proteomes" id="UP001215151"/>
    </source>
</evidence>
<dbReference type="Gene3D" id="3.40.50.150">
    <property type="entry name" value="Vaccinia Virus protein VP39"/>
    <property type="match status" value="1"/>
</dbReference>
<comment type="caution">
    <text evidence="4">The sequence shown here is derived from an EMBL/GenBank/DDBJ whole genome shotgun (WGS) entry which is preliminary data.</text>
</comment>
<accession>A0AAD7TEL0</accession>
<evidence type="ECO:0000256" key="1">
    <source>
        <dbReference type="ARBA" id="ARBA00022603"/>
    </source>
</evidence>
<protein>
    <recommendedName>
        <fullName evidence="3">Methyltransferase domain-containing protein</fullName>
    </recommendedName>
</protein>
<dbReference type="SUPFAM" id="SSF53335">
    <property type="entry name" value="S-adenosyl-L-methionine-dependent methyltransferases"/>
    <property type="match status" value="1"/>
</dbReference>
<dbReference type="GO" id="GO:0008168">
    <property type="term" value="F:methyltransferase activity"/>
    <property type="evidence" value="ECO:0007669"/>
    <property type="project" value="UniProtKB-KW"/>
</dbReference>
<dbReference type="PANTHER" id="PTHR44942:SF4">
    <property type="entry name" value="METHYLTRANSFERASE TYPE 11 DOMAIN-CONTAINING PROTEIN"/>
    <property type="match status" value="1"/>
</dbReference>
<dbReference type="Pfam" id="PF13649">
    <property type="entry name" value="Methyltransf_25"/>
    <property type="match status" value="1"/>
</dbReference>
<organism evidence="4 5">
    <name type="scientific">Trametes cubensis</name>
    <dbReference type="NCBI Taxonomy" id="1111947"/>
    <lineage>
        <taxon>Eukaryota</taxon>
        <taxon>Fungi</taxon>
        <taxon>Dikarya</taxon>
        <taxon>Basidiomycota</taxon>
        <taxon>Agaricomycotina</taxon>
        <taxon>Agaricomycetes</taxon>
        <taxon>Polyporales</taxon>
        <taxon>Polyporaceae</taxon>
        <taxon>Trametes</taxon>
    </lineage>
</organism>
<dbReference type="CDD" id="cd02440">
    <property type="entry name" value="AdoMet_MTases"/>
    <property type="match status" value="1"/>
</dbReference>
<dbReference type="EMBL" id="JAPEVG010001255">
    <property type="protein sequence ID" value="KAJ8453570.1"/>
    <property type="molecule type" value="Genomic_DNA"/>
</dbReference>
<gene>
    <name evidence="4" type="ORF">ONZ51_g13523</name>
</gene>
<keyword evidence="5" id="KW-1185">Reference proteome</keyword>
<dbReference type="InterPro" id="IPR041698">
    <property type="entry name" value="Methyltransf_25"/>
</dbReference>
<keyword evidence="1" id="KW-0489">Methyltransferase</keyword>
<dbReference type="PANTHER" id="PTHR44942">
    <property type="entry name" value="METHYLTRANSF_11 DOMAIN-CONTAINING PROTEIN"/>
    <property type="match status" value="1"/>
</dbReference>
<reference evidence="4" key="1">
    <citation type="submission" date="2022-11" db="EMBL/GenBank/DDBJ databases">
        <title>Genome Sequence of Cubamyces cubensis.</title>
        <authorList>
            <person name="Buettner E."/>
        </authorList>
    </citation>
    <scope>NUCLEOTIDE SEQUENCE</scope>
    <source>
        <strain evidence="4">MPL-01</strain>
    </source>
</reference>
<dbReference type="AlphaFoldDB" id="A0AAD7TEL0"/>
<dbReference type="Proteomes" id="UP001215151">
    <property type="component" value="Unassembled WGS sequence"/>
</dbReference>
<evidence type="ECO:0000259" key="3">
    <source>
        <dbReference type="Pfam" id="PF13649"/>
    </source>
</evidence>
<dbReference type="InterPro" id="IPR029063">
    <property type="entry name" value="SAM-dependent_MTases_sf"/>
</dbReference>
<sequence>MATFSKATFNAAKYASSRPTYPRQLYDFVFQFHGRAKGARWDTAVDVGCGTGQATVELTPFQRIIGVDPSARMVEQARESVKTRLAGLDLSSQIEFVQSSAEDLSCLKDGSVDLVIAGGGGMRKKRTRKS</sequence>
<dbReference type="InterPro" id="IPR051052">
    <property type="entry name" value="Diverse_substrate_MTase"/>
</dbReference>
<evidence type="ECO:0000256" key="2">
    <source>
        <dbReference type="ARBA" id="ARBA00022679"/>
    </source>
</evidence>
<name>A0AAD7TEL0_9APHY</name>
<feature type="domain" description="Methyltransferase" evidence="3">
    <location>
        <begin position="45"/>
        <end position="117"/>
    </location>
</feature>
<proteinExistence type="predicted"/>